<organism evidence="4 5">
    <name type="scientific">Elysia chlorotica</name>
    <name type="common">Eastern emerald elysia</name>
    <name type="synonym">Sea slug</name>
    <dbReference type="NCBI Taxonomy" id="188477"/>
    <lineage>
        <taxon>Eukaryota</taxon>
        <taxon>Metazoa</taxon>
        <taxon>Spiralia</taxon>
        <taxon>Lophotrochozoa</taxon>
        <taxon>Mollusca</taxon>
        <taxon>Gastropoda</taxon>
        <taxon>Heterobranchia</taxon>
        <taxon>Euthyneura</taxon>
        <taxon>Panpulmonata</taxon>
        <taxon>Sacoglossa</taxon>
        <taxon>Placobranchoidea</taxon>
        <taxon>Plakobranchidae</taxon>
        <taxon>Elysia</taxon>
    </lineage>
</organism>
<evidence type="ECO:0000256" key="3">
    <source>
        <dbReference type="SAM" id="MobiDB-lite"/>
    </source>
</evidence>
<dbReference type="InterPro" id="IPR011990">
    <property type="entry name" value="TPR-like_helical_dom_sf"/>
</dbReference>
<feature type="repeat" description="TPR" evidence="2">
    <location>
        <begin position="83"/>
        <end position="116"/>
    </location>
</feature>
<dbReference type="EMBL" id="RQTK01000539">
    <property type="protein sequence ID" value="RUS77983.1"/>
    <property type="molecule type" value="Genomic_DNA"/>
</dbReference>
<dbReference type="InterPro" id="IPR019734">
    <property type="entry name" value="TPR_rpt"/>
</dbReference>
<dbReference type="PANTHER" id="PTHR46423">
    <property type="entry name" value="RNA POLYMERASE II-ASSOCIATED PROTEIN 3"/>
    <property type="match status" value="1"/>
</dbReference>
<dbReference type="AlphaFoldDB" id="A0A3S1BD70"/>
<dbReference type="Pfam" id="PF00515">
    <property type="entry name" value="TPR_1"/>
    <property type="match status" value="1"/>
</dbReference>
<feature type="repeat" description="TPR" evidence="2">
    <location>
        <begin position="151"/>
        <end position="184"/>
    </location>
</feature>
<evidence type="ECO:0000256" key="1">
    <source>
        <dbReference type="ARBA" id="ARBA00022803"/>
    </source>
</evidence>
<feature type="region of interest" description="Disordered" evidence="3">
    <location>
        <begin position="195"/>
        <end position="222"/>
    </location>
</feature>
<feature type="region of interest" description="Disordered" evidence="3">
    <location>
        <begin position="41"/>
        <end position="73"/>
    </location>
</feature>
<evidence type="ECO:0000313" key="5">
    <source>
        <dbReference type="Proteomes" id="UP000271974"/>
    </source>
</evidence>
<gene>
    <name evidence="4" type="ORF">EGW08_014244</name>
</gene>
<accession>A0A3S1BD70</accession>
<dbReference type="SUPFAM" id="SSF48452">
    <property type="entry name" value="TPR-like"/>
    <property type="match status" value="1"/>
</dbReference>
<protein>
    <submittedName>
        <fullName evidence="4">Uncharacterized protein</fullName>
    </submittedName>
</protein>
<keyword evidence="1 2" id="KW-0802">TPR repeat</keyword>
<dbReference type="InterPro" id="IPR051966">
    <property type="entry name" value="RPAP3"/>
</dbReference>
<name>A0A3S1BD70_ELYCH</name>
<dbReference type="Proteomes" id="UP000271974">
    <property type="component" value="Unassembled WGS sequence"/>
</dbReference>
<keyword evidence="5" id="KW-1185">Reference proteome</keyword>
<dbReference type="Gene3D" id="1.25.40.10">
    <property type="entry name" value="Tetratricopeptide repeat domain"/>
    <property type="match status" value="1"/>
</dbReference>
<dbReference type="SMART" id="SM00028">
    <property type="entry name" value="TPR"/>
    <property type="match status" value="3"/>
</dbReference>
<dbReference type="PROSITE" id="PS50005">
    <property type="entry name" value="TPR"/>
    <property type="match status" value="2"/>
</dbReference>
<proteinExistence type="predicted"/>
<evidence type="ECO:0000256" key="2">
    <source>
        <dbReference type="PROSITE-ProRule" id="PRU00339"/>
    </source>
</evidence>
<dbReference type="OrthoDB" id="629492at2759"/>
<dbReference type="STRING" id="188477.A0A3S1BD70"/>
<sequence>MSVLSHEEKMLNLQHQMRQNQSELQSYLAGLNDWESEIREKERKLKASQSDQVFDGQDRRAETSSSEYETDEEWELERKKHLAELEKDKGNKFLKDGDFERAVEAYSKGMEFDTTNSILPANRALALIKQHKFAAAELDCTCSLALAPLYVKAYLRRAVARAGLGNTQDALHDYQRVLELEPTNKHARAELDRLEKDLSREEEEDPVRSSFSEGQSGLVKPVYKSLGERSKVMSGKPQKGTPCRHF</sequence>
<dbReference type="GO" id="GO:0101031">
    <property type="term" value="C:protein folding chaperone complex"/>
    <property type="evidence" value="ECO:0007669"/>
    <property type="project" value="TreeGrafter"/>
</dbReference>
<reference evidence="4 5" key="1">
    <citation type="submission" date="2019-01" db="EMBL/GenBank/DDBJ databases">
        <title>A draft genome assembly of the solar-powered sea slug Elysia chlorotica.</title>
        <authorList>
            <person name="Cai H."/>
            <person name="Li Q."/>
            <person name="Fang X."/>
            <person name="Li J."/>
            <person name="Curtis N.E."/>
            <person name="Altenburger A."/>
            <person name="Shibata T."/>
            <person name="Feng M."/>
            <person name="Maeda T."/>
            <person name="Schwartz J.A."/>
            <person name="Shigenobu S."/>
            <person name="Lundholm N."/>
            <person name="Nishiyama T."/>
            <person name="Yang H."/>
            <person name="Hasebe M."/>
            <person name="Li S."/>
            <person name="Pierce S.K."/>
            <person name="Wang J."/>
        </authorList>
    </citation>
    <scope>NUCLEOTIDE SEQUENCE [LARGE SCALE GENOMIC DNA]</scope>
    <source>
        <strain evidence="4">EC2010</strain>
        <tissue evidence="4">Whole organism of an adult</tissue>
    </source>
</reference>
<evidence type="ECO:0000313" key="4">
    <source>
        <dbReference type="EMBL" id="RUS77983.1"/>
    </source>
</evidence>
<comment type="caution">
    <text evidence="4">The sequence shown here is derived from an EMBL/GenBank/DDBJ whole genome shotgun (WGS) entry which is preliminary data.</text>
</comment>
<dbReference type="PANTHER" id="PTHR46423:SF1">
    <property type="entry name" value="RNA POLYMERASE II-ASSOCIATED PROTEIN 3"/>
    <property type="match status" value="1"/>
</dbReference>